<dbReference type="InterPro" id="IPR007168">
    <property type="entry name" value="Phageshock_PspC_N"/>
</dbReference>
<reference evidence="3 4" key="1">
    <citation type="submission" date="2018-10" db="EMBL/GenBank/DDBJ databases">
        <title>Kocuria sp. M5W7-7, whole genome shotgun sequence.</title>
        <authorList>
            <person name="Tuo L."/>
        </authorList>
    </citation>
    <scope>NUCLEOTIDE SEQUENCE [LARGE SCALE GENOMIC DNA]</scope>
    <source>
        <strain evidence="3 4">M5W7-7</strain>
    </source>
</reference>
<dbReference type="OrthoDB" id="3254867at2"/>
<gene>
    <name evidence="3" type="ORF">EDL96_09570</name>
</gene>
<keyword evidence="1" id="KW-0472">Membrane</keyword>
<feature type="domain" description="Phage shock protein PspC N-terminal" evidence="2">
    <location>
        <begin position="18"/>
        <end position="65"/>
    </location>
</feature>
<keyword evidence="1" id="KW-1133">Transmembrane helix</keyword>
<comment type="caution">
    <text evidence="3">The sequence shown here is derived from an EMBL/GenBank/DDBJ whole genome shotgun (WGS) entry which is preliminary data.</text>
</comment>
<evidence type="ECO:0000313" key="4">
    <source>
        <dbReference type="Proteomes" id="UP000270616"/>
    </source>
</evidence>
<name>A0A3N3ZP45_9MICC</name>
<dbReference type="RefSeq" id="WP_123825562.1">
    <property type="nucleotide sequence ID" value="NZ_RKMF01000011.1"/>
</dbReference>
<keyword evidence="1" id="KW-0812">Transmembrane</keyword>
<dbReference type="EMBL" id="RKMF01000011">
    <property type="protein sequence ID" value="ROZ62701.1"/>
    <property type="molecule type" value="Genomic_DNA"/>
</dbReference>
<sequence length="109" mass="11765">MNQLLDSIRGPGFQRGPQRLVAGIAGGLAEQFGLNVWLVRLIVLASFLLPFLGIGLYLGLWALTPWQDGRIPLEEDANAAPRGRATSTYTWSDATESVIHAGELPPAQP</sequence>
<evidence type="ECO:0000256" key="1">
    <source>
        <dbReference type="SAM" id="Phobius"/>
    </source>
</evidence>
<accession>A0A3N3ZP45</accession>
<organism evidence="3 4">
    <name type="scientific">Kocuria soli</name>
    <dbReference type="NCBI Taxonomy" id="2485125"/>
    <lineage>
        <taxon>Bacteria</taxon>
        <taxon>Bacillati</taxon>
        <taxon>Actinomycetota</taxon>
        <taxon>Actinomycetes</taxon>
        <taxon>Micrococcales</taxon>
        <taxon>Micrococcaceae</taxon>
        <taxon>Kocuria</taxon>
    </lineage>
</organism>
<dbReference type="AlphaFoldDB" id="A0A3N3ZP45"/>
<keyword evidence="4" id="KW-1185">Reference proteome</keyword>
<dbReference type="Pfam" id="PF04024">
    <property type="entry name" value="PspC"/>
    <property type="match status" value="1"/>
</dbReference>
<evidence type="ECO:0000313" key="3">
    <source>
        <dbReference type="EMBL" id="ROZ62701.1"/>
    </source>
</evidence>
<feature type="transmembrane region" description="Helical" evidence="1">
    <location>
        <begin position="37"/>
        <end position="63"/>
    </location>
</feature>
<dbReference type="Proteomes" id="UP000270616">
    <property type="component" value="Unassembled WGS sequence"/>
</dbReference>
<evidence type="ECO:0000259" key="2">
    <source>
        <dbReference type="Pfam" id="PF04024"/>
    </source>
</evidence>
<protein>
    <submittedName>
        <fullName evidence="3">PspC domain-containing protein</fullName>
    </submittedName>
</protein>
<proteinExistence type="predicted"/>